<keyword evidence="3" id="KW-1185">Reference proteome</keyword>
<evidence type="ECO:0000256" key="1">
    <source>
        <dbReference type="SAM" id="MobiDB-lite"/>
    </source>
</evidence>
<dbReference type="RefSeq" id="WP_289163317.1">
    <property type="nucleotide sequence ID" value="NZ_JASZZN010000006.1"/>
</dbReference>
<feature type="compositionally biased region" description="Basic and acidic residues" evidence="1">
    <location>
        <begin position="744"/>
        <end position="766"/>
    </location>
</feature>
<feature type="region of interest" description="Disordered" evidence="1">
    <location>
        <begin position="1782"/>
        <end position="1884"/>
    </location>
</feature>
<comment type="caution">
    <text evidence="2">The sequence shown here is derived from an EMBL/GenBank/DDBJ whole genome shotgun (WGS) entry which is preliminary data.</text>
</comment>
<sequence length="1884" mass="210748">MKSPLARPPALFLIMIAVTSFAWTVTSVISSRQQNARTPVSPDRAGTQSADGIRQVQDEVNLRQFHRTANPKLRPELTEADKNVRQVNWMQAPDAQPMSAAGPAIKTVRQTVLTKTIEFDDLSPDKPVILDREFDVELIVPKEVTTATMEGKELEVADAPSGKKVTIKSTSLNSDGKLRIQLNATERTLYYRLVDNSQQSLKVYGTTHSRHRELEPTVAASVMQVVYLSNARAFLRIGCTSVRSADDVEIYRLIENGGVYSLESLEIQAKDTSNPVITSFDVAIPGGGNAPQFLLIQEVNTNAVFRAKRLVEVTINDPSSVVRIEWNEVADQRQLQSVSTPKLTVVGGTGDSNDIDIVVVEETGEVPSPLTVIHQNSAPDVDLLQLSSPISGGDTNVRTLRIKAVAYLGDAQLPNVSAVQTVNLLRRGLVPQEFLDNGVGVIPGRAELAVRFPAVHQLVLEKDSSDPPKIDWSKVITLTGPSGTPIEIDSSKTNLDAASNSIQIGVPVSEITPGRYRLTLSNIKDQFGNELAMNDRGTRQYVVEFGEGGIIEGSDGPAGRVMPGIYGSTGKYVPYSEFTEPRDVPDGFNPNDKVETRVARLYFFRDAHRVAQIINRKVKSHNRHGVSVNRQLADQARTKADQLTQARQQAEREAIRQAGESRRIEEKLSDVRRNYDRTVARLQREAVAVKAETDEEKREAGAEALASIETTARQYAAQIETLEGQLDSARQDEVNAREVAAQQESKEELARQEQFRREVAAAHADPDTYAEGVPNSDDPIEQVSISVIGEGLIHLRGPLKGINQIRMMINQIDSPVGQVRINVHSTQINGDDAERLEVVSSRIQTYVDQARFLTVQSAEMLRKSVAIVAAHRAEEARALYPGSTQHERDQRYLYSFFGKDFIDELLAMDSEFLQSGNKLISLHSMDVTSLSSALLMLALADNNTRQMILEEFQRQLQSDLPIAEQRYIDAGMHLDAGGCGGCGRCTDCQDECHRKPVIDRIHQMWKKHHGPPPLYSLSQNAAFQSLSGFFDATIPHGETMTPLQREFIALAQIFKSRLVTELEYKQRVMERALIEDRLGNRTQELRDAKSREDAARVQLNASRKKKIAALEQVVVELTKAQAAIRAEANEAKASLQWMDTNFREFIEDMNGTELRTQFAEFQSSQRPYIGGKLLFYGTMIDRAEFNISKLPDGTIILRNSKQKHSDHIRKSLDMAFLKTTALATALTNFQTKTRPEPVDRVNSIRAELQQRMWEKAIVKDADGLLTIKLESLQELAADYAELKVLGMELLEHQRQMAEKRLALLRDIRDPATPFELYYQRWNSYRNYVESVFANHDEKEQIFAHLKSVDRQFDILLEVDVQTNFRLQEANAARRPLDHKKFLDMLIDDLEEKYIELLEGTRAHTANIDNYLKRLTTALDDDFNTQFYHPTFRSVRQASQFKDVEFGQTETTNVLANNRAFSKVSPSATMEFDLPQRDILIREGLDSALAIYSDVGALINDPNLLALAASQSGNSPSAPGAGTTGGFGAVRSVLPGVSGDTSEAILAQNAGTRPRYESNVEKLIPDPAIYKFETGTGFEIRPVIEPDGQAVVFDFNYMYTTNVREPVRADEKHLGRVKRHFIDTDVQLANFELREVSRYVVALKAERTANGVPLLEDIPVVGALWRPLPNAEKSLQQNIIMAQATIFPTLFDLMGLRWAPAVADLDPLRLSNREFIVRGRHRYLENRVYDVSSSRVDEFLRVPESERRSDLYRSQSTIPSVHPNGYRGDGLDYRNSELREGYQTGEAYPNSRYVPDKSSEGSFLRQRTPGIYDTMPGTDYPYREIDQGEPESPLPEPQSAVPTFRESLSSGFEDGGFGDSRFEDSGRVESYPSVVPMQDAPGWVK</sequence>
<feature type="region of interest" description="Disordered" evidence="1">
    <location>
        <begin position="32"/>
        <end position="52"/>
    </location>
</feature>
<protein>
    <submittedName>
        <fullName evidence="2">Uncharacterized protein</fullName>
    </submittedName>
</protein>
<gene>
    <name evidence="2" type="ORF">QTN89_10180</name>
</gene>
<name>A0ABT7PH47_9BACT</name>
<organism evidence="2 3">
    <name type="scientific">Roseiconus lacunae</name>
    <dbReference type="NCBI Taxonomy" id="2605694"/>
    <lineage>
        <taxon>Bacteria</taxon>
        <taxon>Pseudomonadati</taxon>
        <taxon>Planctomycetota</taxon>
        <taxon>Planctomycetia</taxon>
        <taxon>Pirellulales</taxon>
        <taxon>Pirellulaceae</taxon>
        <taxon>Roseiconus</taxon>
    </lineage>
</organism>
<feature type="region of interest" description="Disordered" evidence="1">
    <location>
        <begin position="733"/>
        <end position="777"/>
    </location>
</feature>
<evidence type="ECO:0000313" key="3">
    <source>
        <dbReference type="Proteomes" id="UP001239462"/>
    </source>
</evidence>
<evidence type="ECO:0000313" key="2">
    <source>
        <dbReference type="EMBL" id="MDM4015798.1"/>
    </source>
</evidence>
<dbReference type="Proteomes" id="UP001239462">
    <property type="component" value="Unassembled WGS sequence"/>
</dbReference>
<accession>A0ABT7PH47</accession>
<dbReference type="EMBL" id="JASZZN010000006">
    <property type="protein sequence ID" value="MDM4015798.1"/>
    <property type="molecule type" value="Genomic_DNA"/>
</dbReference>
<proteinExistence type="predicted"/>
<reference evidence="2 3" key="1">
    <citation type="submission" date="2023-06" db="EMBL/GenBank/DDBJ databases">
        <title>Roseiconus lacunae JC819 isolated from Gulf of Mannar region, Tamil Nadu.</title>
        <authorList>
            <person name="Pk S."/>
            <person name="Ch S."/>
            <person name="Ch V.R."/>
        </authorList>
    </citation>
    <scope>NUCLEOTIDE SEQUENCE [LARGE SCALE GENOMIC DNA]</scope>
    <source>
        <strain evidence="2 3">JC819</strain>
    </source>
</reference>